<proteinExistence type="inferred from homology"/>
<keyword evidence="4" id="KW-0233">DNA recombination</keyword>
<dbReference type="GO" id="GO:0006281">
    <property type="term" value="P:DNA repair"/>
    <property type="evidence" value="ECO:0007669"/>
    <property type="project" value="InterPro"/>
</dbReference>
<evidence type="ECO:0000256" key="2">
    <source>
        <dbReference type="ARBA" id="ARBA00022741"/>
    </source>
</evidence>
<dbReference type="Pfam" id="PF00154">
    <property type="entry name" value="RecA_N"/>
    <property type="match status" value="1"/>
</dbReference>
<reference evidence="8" key="1">
    <citation type="submission" date="2020-01" db="EMBL/GenBank/DDBJ databases">
        <authorList>
            <person name="Mishra B."/>
        </authorList>
    </citation>
    <scope>NUCLEOTIDE SEQUENCE [LARGE SCALE GENOMIC DNA]</scope>
</reference>
<name>A0A6D2L2X1_9BRAS</name>
<evidence type="ECO:0008006" key="10">
    <source>
        <dbReference type="Google" id="ProtNLM"/>
    </source>
</evidence>
<dbReference type="AlphaFoldDB" id="A0A6D2L2X1"/>
<dbReference type="GO" id="GO:0140664">
    <property type="term" value="F:ATP-dependent DNA damage sensor activity"/>
    <property type="evidence" value="ECO:0007669"/>
    <property type="project" value="InterPro"/>
</dbReference>
<evidence type="ECO:0000256" key="3">
    <source>
        <dbReference type="ARBA" id="ARBA00022840"/>
    </source>
</evidence>
<dbReference type="PRINTS" id="PR00142">
    <property type="entry name" value="RECA"/>
</dbReference>
<evidence type="ECO:0000259" key="7">
    <source>
        <dbReference type="PROSITE" id="PS50163"/>
    </source>
</evidence>
<keyword evidence="2 5" id="KW-0547">Nucleotide-binding</keyword>
<dbReference type="InterPro" id="IPR049428">
    <property type="entry name" value="RecA-like_N"/>
</dbReference>
<evidence type="ECO:0000256" key="5">
    <source>
        <dbReference type="RuleBase" id="RU003422"/>
    </source>
</evidence>
<dbReference type="GO" id="GO:0003697">
    <property type="term" value="F:single-stranded DNA binding"/>
    <property type="evidence" value="ECO:0007669"/>
    <property type="project" value="InterPro"/>
</dbReference>
<dbReference type="InterPro" id="IPR013765">
    <property type="entry name" value="DNA_recomb/repair_RecA"/>
</dbReference>
<dbReference type="Gene3D" id="3.40.50.300">
    <property type="entry name" value="P-loop containing nucleotide triphosphate hydrolases"/>
    <property type="match status" value="1"/>
</dbReference>
<feature type="domain" description="RecA family profile 1" evidence="6">
    <location>
        <begin position="472"/>
        <end position="631"/>
    </location>
</feature>
<dbReference type="GO" id="GO:0006310">
    <property type="term" value="P:DNA recombination"/>
    <property type="evidence" value="ECO:0007669"/>
    <property type="project" value="UniProtKB-KW"/>
</dbReference>
<dbReference type="OrthoDB" id="5957327at2759"/>
<feature type="domain" description="RecA family profile 2" evidence="7">
    <location>
        <begin position="638"/>
        <end position="712"/>
    </location>
</feature>
<evidence type="ECO:0000259" key="6">
    <source>
        <dbReference type="PROSITE" id="PS50162"/>
    </source>
</evidence>
<evidence type="ECO:0000313" key="9">
    <source>
        <dbReference type="Proteomes" id="UP000467841"/>
    </source>
</evidence>
<dbReference type="InterPro" id="IPR027417">
    <property type="entry name" value="P-loop_NTPase"/>
</dbReference>
<dbReference type="GO" id="GO:0005524">
    <property type="term" value="F:ATP binding"/>
    <property type="evidence" value="ECO:0007669"/>
    <property type="project" value="UniProtKB-KW"/>
</dbReference>
<dbReference type="InterPro" id="IPR020588">
    <property type="entry name" value="RecA_ATP-bd"/>
</dbReference>
<keyword evidence="3 5" id="KW-0067">ATP-binding</keyword>
<comment type="similarity">
    <text evidence="1 5">Belongs to the RecA family.</text>
</comment>
<dbReference type="InterPro" id="IPR020587">
    <property type="entry name" value="RecA_monomer-monomer_interface"/>
</dbReference>
<keyword evidence="9" id="KW-1185">Reference proteome</keyword>
<dbReference type="Proteomes" id="UP000467841">
    <property type="component" value="Unassembled WGS sequence"/>
</dbReference>
<comment type="caution">
    <text evidence="8">The sequence shown here is derived from an EMBL/GenBank/DDBJ whole genome shotgun (WGS) entry which is preliminary data.</text>
</comment>
<evidence type="ECO:0000256" key="4">
    <source>
        <dbReference type="ARBA" id="ARBA00023172"/>
    </source>
</evidence>
<dbReference type="SUPFAM" id="SSF52540">
    <property type="entry name" value="P-loop containing nucleoside triphosphate hydrolases"/>
    <property type="match status" value="1"/>
</dbReference>
<accession>A0A6D2L2X1</accession>
<organism evidence="8 9">
    <name type="scientific">Microthlaspi erraticum</name>
    <dbReference type="NCBI Taxonomy" id="1685480"/>
    <lineage>
        <taxon>Eukaryota</taxon>
        <taxon>Viridiplantae</taxon>
        <taxon>Streptophyta</taxon>
        <taxon>Embryophyta</taxon>
        <taxon>Tracheophyta</taxon>
        <taxon>Spermatophyta</taxon>
        <taxon>Magnoliopsida</taxon>
        <taxon>eudicotyledons</taxon>
        <taxon>Gunneridae</taxon>
        <taxon>Pentapetalae</taxon>
        <taxon>rosids</taxon>
        <taxon>malvids</taxon>
        <taxon>Brassicales</taxon>
        <taxon>Brassicaceae</taxon>
        <taxon>Coluteocarpeae</taxon>
        <taxon>Microthlaspi</taxon>
    </lineage>
</organism>
<gene>
    <name evidence="8" type="ORF">MERR_LOCUS47234</name>
</gene>
<dbReference type="CDD" id="cd00983">
    <property type="entry name" value="RecA"/>
    <property type="match status" value="1"/>
</dbReference>
<dbReference type="PROSITE" id="PS50162">
    <property type="entry name" value="RECA_2"/>
    <property type="match status" value="1"/>
</dbReference>
<evidence type="ECO:0000256" key="1">
    <source>
        <dbReference type="ARBA" id="ARBA00009391"/>
    </source>
</evidence>
<sequence>MLQQQHPPVRGCYHEPREAGPYGNVTIRWDSMEFSNKTNVTVYNYLKIYDSEGPLELDWTWGEKKIEMRTGRGAKGTLKHFNGTALHDKPSKGGTGVITSWYKEADLAKSSCSFHMSSVTRVPGVIPSFTTPEWEYRCSTLIKVTNPPGYNMRSWKTKCTPFNSTRYEEELENVETSVASLARSLEKEDSSSKEIEIQKYPSQRDFDYKSRADLYGNVTIRADFMMDERNGSYSTNVTLYNYLNINDTKGPLELKYAWHGRRTIGLRSVGASAKGKISCSSSQGVIPSWFREADLAKSSCSFHISDDTRIHSIRDPVVSHSTEEWRYRCGPLMKVTNPPGYNLKLCRRKRVKIAPTKRKRSSRRVCWNSGRRKKKRGMARLSLTTPIQRFRFFSYLSQKNRRGGILASSSYESRHLSSLVEASDFELDEGPDDSKVAEKDTNLRSALSELSSSGVFDQDSKLWLQRFSRSRRVSVIPTGSLNLDLALGVGGLPKGRMVEVYGKEASGKTTLALHIIKEAQKLGGYCAYLDVENAMDPSLAESIGVNTEELLISRPDSAENMLSIVDVLTKSGSLDVIVVDSVAALIPQCELDLPLGDVYRDRQSIIMTQALRKIHYSVANSRTLIVFLNQVRSHAKSSMRFPHAEEVTCGGNALRFQAAIRLKMIRTGLIKTDDKISGLNVCVQVVKNKLTQGKKKSELGIHFGRGFYVEREVLELACEHGVIVREGSSHLIEGEVLNGKDAAEKYLLENKDVLDTVINTLRNQLF</sequence>
<dbReference type="EMBL" id="CACVBM020001806">
    <property type="protein sequence ID" value="CAA7059998.1"/>
    <property type="molecule type" value="Genomic_DNA"/>
</dbReference>
<protein>
    <recommendedName>
        <fullName evidence="10">RecA family profile 2 domain-containing protein</fullName>
    </recommendedName>
</protein>
<dbReference type="PANTHER" id="PTHR45900:SF4">
    <property type="entry name" value="DNA REPAIR PROTEIN RECA HOMOLOG 2, MITOCHONDRIAL"/>
    <property type="match status" value="1"/>
</dbReference>
<dbReference type="PROSITE" id="PS50163">
    <property type="entry name" value="RECA_3"/>
    <property type="match status" value="1"/>
</dbReference>
<dbReference type="PANTHER" id="PTHR45900">
    <property type="entry name" value="RECA"/>
    <property type="match status" value="1"/>
</dbReference>
<evidence type="ECO:0000313" key="8">
    <source>
        <dbReference type="EMBL" id="CAA7059998.1"/>
    </source>
</evidence>